<evidence type="ECO:0000256" key="3">
    <source>
        <dbReference type="ARBA" id="ARBA00022989"/>
    </source>
</evidence>
<dbReference type="InterPro" id="IPR018617">
    <property type="entry name" value="Ima1_N"/>
</dbReference>
<keyword evidence="2 7" id="KW-0812">Transmembrane</keyword>
<feature type="region of interest" description="Disordered" evidence="6">
    <location>
        <begin position="394"/>
        <end position="427"/>
    </location>
</feature>
<evidence type="ECO:0000313" key="9">
    <source>
        <dbReference type="EMBL" id="THH10167.1"/>
    </source>
</evidence>
<feature type="region of interest" description="Disordered" evidence="6">
    <location>
        <begin position="312"/>
        <end position="337"/>
    </location>
</feature>
<feature type="compositionally biased region" description="Polar residues" evidence="6">
    <location>
        <begin position="313"/>
        <end position="332"/>
    </location>
</feature>
<dbReference type="Pfam" id="PF09779">
    <property type="entry name" value="Ima1_N"/>
    <property type="match status" value="1"/>
</dbReference>
<dbReference type="GO" id="GO:0071765">
    <property type="term" value="P:nuclear inner membrane organization"/>
    <property type="evidence" value="ECO:0007669"/>
    <property type="project" value="InterPro"/>
</dbReference>
<comment type="caution">
    <text evidence="9">The sequence shown here is derived from an EMBL/GenBank/DDBJ whole genome shotgun (WGS) entry which is preliminary data.</text>
</comment>
<dbReference type="AlphaFoldDB" id="A0A4S4LET2"/>
<keyword evidence="4 7" id="KW-0472">Membrane</keyword>
<feature type="transmembrane region" description="Helical" evidence="7">
    <location>
        <begin position="153"/>
        <end position="173"/>
    </location>
</feature>
<dbReference type="GO" id="GO:0034992">
    <property type="term" value="C:microtubule organizing center attachment site"/>
    <property type="evidence" value="ECO:0007669"/>
    <property type="project" value="TreeGrafter"/>
</dbReference>
<evidence type="ECO:0000256" key="6">
    <source>
        <dbReference type="SAM" id="MobiDB-lite"/>
    </source>
</evidence>
<gene>
    <name evidence="9" type="ORF">EW145_g1520</name>
</gene>
<evidence type="ECO:0000256" key="5">
    <source>
        <dbReference type="ARBA" id="ARBA00023242"/>
    </source>
</evidence>
<feature type="domain" description="Ima1 N-terminal" evidence="8">
    <location>
        <begin position="28"/>
        <end position="94"/>
    </location>
</feature>
<dbReference type="PANTHER" id="PTHR28538">
    <property type="entry name" value="INTEGRAL INNER NUCLEAR MEMBRANE PROTEIN IMA1"/>
    <property type="match status" value="1"/>
</dbReference>
<evidence type="ECO:0000313" key="10">
    <source>
        <dbReference type="Proteomes" id="UP000308199"/>
    </source>
</evidence>
<protein>
    <recommendedName>
        <fullName evidence="8">Ima1 N-terminal domain-containing protein</fullName>
    </recommendedName>
</protein>
<comment type="subcellular location">
    <subcellularLocation>
        <location evidence="1">Nucleus inner membrane</location>
        <topology evidence="1">Multi-pass membrane protein</topology>
    </subcellularLocation>
</comment>
<keyword evidence="5" id="KW-0539">Nucleus</keyword>
<name>A0A4S4LET2_9AGAM</name>
<dbReference type="GO" id="GO:0005637">
    <property type="term" value="C:nuclear inner membrane"/>
    <property type="evidence" value="ECO:0007669"/>
    <property type="project" value="UniProtKB-SubCell"/>
</dbReference>
<dbReference type="GO" id="GO:0044732">
    <property type="term" value="C:mitotic spindle pole body"/>
    <property type="evidence" value="ECO:0007669"/>
    <property type="project" value="TreeGrafter"/>
</dbReference>
<dbReference type="EMBL" id="SGPK01000043">
    <property type="protein sequence ID" value="THH10167.1"/>
    <property type="molecule type" value="Genomic_DNA"/>
</dbReference>
<feature type="region of interest" description="Disordered" evidence="6">
    <location>
        <begin position="1"/>
        <end position="20"/>
    </location>
</feature>
<dbReference type="OrthoDB" id="5966927at2759"/>
<feature type="compositionally biased region" description="Basic and acidic residues" evidence="6">
    <location>
        <begin position="411"/>
        <end position="422"/>
    </location>
</feature>
<keyword evidence="10" id="KW-1185">Reference proteome</keyword>
<feature type="transmembrane region" description="Helical" evidence="7">
    <location>
        <begin position="500"/>
        <end position="521"/>
    </location>
</feature>
<evidence type="ECO:0000256" key="7">
    <source>
        <dbReference type="SAM" id="Phobius"/>
    </source>
</evidence>
<evidence type="ECO:0000259" key="8">
    <source>
        <dbReference type="Pfam" id="PF09779"/>
    </source>
</evidence>
<evidence type="ECO:0000256" key="4">
    <source>
        <dbReference type="ARBA" id="ARBA00023136"/>
    </source>
</evidence>
<keyword evidence="3 7" id="KW-1133">Transmembrane helix</keyword>
<feature type="transmembrane region" description="Helical" evidence="7">
    <location>
        <begin position="179"/>
        <end position="199"/>
    </location>
</feature>
<accession>A0A4S4LET2</accession>
<dbReference type="GO" id="GO:0034506">
    <property type="term" value="C:chromosome, centromeric core domain"/>
    <property type="evidence" value="ECO:0007669"/>
    <property type="project" value="TreeGrafter"/>
</dbReference>
<evidence type="ECO:0000256" key="2">
    <source>
        <dbReference type="ARBA" id="ARBA00022692"/>
    </source>
</evidence>
<reference evidence="9 10" key="1">
    <citation type="submission" date="2019-02" db="EMBL/GenBank/DDBJ databases">
        <title>Genome sequencing of the rare red list fungi Phellinidium pouzarii.</title>
        <authorList>
            <person name="Buettner E."/>
            <person name="Kellner H."/>
        </authorList>
    </citation>
    <scope>NUCLEOTIDE SEQUENCE [LARGE SCALE GENOMIC DNA]</scope>
    <source>
        <strain evidence="9 10">DSM 108285</strain>
    </source>
</reference>
<sequence length="527" mass="58099">MHDERLNLDSFLKRGSPDQNHLPSLSGNANIGAGASLFCHTCRTNQTLLVNLLAAYLPAASDPTYASRSAALPAYRAALYTRYPPVCSACAPAVDEEIARRDEMARTRALGGALQVSNASLRRPGVARERNLKNVDRKTTRGASLLSWRVRGVLWSASFLVALLGYVVGALDIRMPSRLWTFTPILPIFVLISITWTFWDPTYSLQQRSNVQGRKVLVEGRQMYIIMQSHAWMSRLVTSVLLASSRVSPECDLLYICGMIPGYLTYDRRKIFFCGSLVLEIIVFIMSYFSITIHKPAPVRLIDTSAHRALSSLPDSGSAPGSQSHASGTHVNISKVPDSQAGMSEPDLFATLSLSSRPILPGAFTATNPMFGQPSFSIKSEAASLNNNSFDPAFKGAGEGYDNDNDSDGTDTLRRNRARDPDAMDWEPASPAVARSKINNRTEDDGSWLRRQRFFPPEEPTGLESLFMRTRLVDEDDAQISSSHRHVGFDGTVPNVCWHWGWGVYSASALPVIVLLGGLWLSERLRS</sequence>
<organism evidence="9 10">
    <name type="scientific">Phellinidium pouzarii</name>
    <dbReference type="NCBI Taxonomy" id="167371"/>
    <lineage>
        <taxon>Eukaryota</taxon>
        <taxon>Fungi</taxon>
        <taxon>Dikarya</taxon>
        <taxon>Basidiomycota</taxon>
        <taxon>Agaricomycotina</taxon>
        <taxon>Agaricomycetes</taxon>
        <taxon>Hymenochaetales</taxon>
        <taxon>Hymenochaetaceae</taxon>
        <taxon>Phellinidium</taxon>
    </lineage>
</organism>
<dbReference type="PANTHER" id="PTHR28538:SF1">
    <property type="entry name" value="INTEGRAL INNER NUCLEAR MEMBRANE PROTEIN IMA1"/>
    <property type="match status" value="1"/>
</dbReference>
<feature type="compositionally biased region" description="Basic and acidic residues" evidence="6">
    <location>
        <begin position="1"/>
        <end position="16"/>
    </location>
</feature>
<feature type="transmembrane region" description="Helical" evidence="7">
    <location>
        <begin position="271"/>
        <end position="291"/>
    </location>
</feature>
<dbReference type="Proteomes" id="UP000308199">
    <property type="component" value="Unassembled WGS sequence"/>
</dbReference>
<evidence type="ECO:0000256" key="1">
    <source>
        <dbReference type="ARBA" id="ARBA00004473"/>
    </source>
</evidence>
<proteinExistence type="predicted"/>
<dbReference type="InterPro" id="IPR042321">
    <property type="entry name" value="Ima1"/>
</dbReference>